<evidence type="ECO:0008006" key="4">
    <source>
        <dbReference type="Google" id="ProtNLM"/>
    </source>
</evidence>
<accession>A0A895XGU9</accession>
<dbReference type="Proteomes" id="UP000662939">
    <property type="component" value="Chromosome"/>
</dbReference>
<feature type="signal peptide" evidence="1">
    <location>
        <begin position="1"/>
        <end position="17"/>
    </location>
</feature>
<feature type="chain" id="PRO_5038394115" description="Lipoprotein" evidence="1">
    <location>
        <begin position="18"/>
        <end position="219"/>
    </location>
</feature>
<evidence type="ECO:0000313" key="3">
    <source>
        <dbReference type="Proteomes" id="UP000662939"/>
    </source>
</evidence>
<keyword evidence="3" id="KW-1185">Reference proteome</keyword>
<evidence type="ECO:0000256" key="1">
    <source>
        <dbReference type="SAM" id="SignalP"/>
    </source>
</evidence>
<dbReference type="RefSeq" id="WP_213170572.1">
    <property type="nucleotide sequence ID" value="NZ_CP070496.1"/>
</dbReference>
<organism evidence="2 3">
    <name type="scientific">Natronoglycomyces albus</name>
    <dbReference type="NCBI Taxonomy" id="2811108"/>
    <lineage>
        <taxon>Bacteria</taxon>
        <taxon>Bacillati</taxon>
        <taxon>Actinomycetota</taxon>
        <taxon>Actinomycetes</taxon>
        <taxon>Glycomycetales</taxon>
        <taxon>Glycomycetaceae</taxon>
        <taxon>Natronoglycomyces</taxon>
    </lineage>
</organism>
<gene>
    <name evidence="2" type="ORF">JQS30_12440</name>
</gene>
<reference evidence="2" key="1">
    <citation type="submission" date="2021-02" db="EMBL/GenBank/DDBJ databases">
        <title>Natronoglycomyces albus gen. nov., sp. nov, a haloalkaliphilic actinobacterium from a soda solonchak soil.</title>
        <authorList>
            <person name="Sorokin D.Y."/>
            <person name="Khijniak T.V."/>
            <person name="Zakharycheva A.P."/>
            <person name="Boueva O.V."/>
            <person name="Ariskina E.V."/>
            <person name="Hahnke R.L."/>
            <person name="Bunk B."/>
            <person name="Sproer C."/>
            <person name="Schumann P."/>
            <person name="Evtushenko L.I."/>
            <person name="Kublanov I.V."/>
        </authorList>
    </citation>
    <scope>NUCLEOTIDE SEQUENCE</scope>
    <source>
        <strain evidence="2">DSM 106290</strain>
    </source>
</reference>
<dbReference type="EMBL" id="CP070496">
    <property type="protein sequence ID" value="QSB04574.1"/>
    <property type="molecule type" value="Genomic_DNA"/>
</dbReference>
<protein>
    <recommendedName>
        <fullName evidence="4">Lipoprotein</fullName>
    </recommendedName>
</protein>
<dbReference type="AlphaFoldDB" id="A0A895XGU9"/>
<evidence type="ECO:0000313" key="2">
    <source>
        <dbReference type="EMBL" id="QSB04574.1"/>
    </source>
</evidence>
<name>A0A895XGU9_9ACTN</name>
<dbReference type="PROSITE" id="PS51257">
    <property type="entry name" value="PROKAR_LIPOPROTEIN"/>
    <property type="match status" value="1"/>
</dbReference>
<keyword evidence="1" id="KW-0732">Signal</keyword>
<proteinExistence type="predicted"/>
<dbReference type="KEGG" id="nav:JQS30_12440"/>
<sequence length="219" mass="23584">MSAFPRAGRLVSIVALAAVATLSACSDPNGNGGGDPRQDYQVLDELSKRATSGIDHSYTADYMVGSGSDQLRLVRDAEGDRMAIGLMDELHVFTPAYTAYCQAGECTREDEHGLDLAEWMRDLTPQLLPAQWDASYWLSALDADSSADIDYHDTRLAGELADCIEVAGAVESPVSAFELCLTTHGVIASLTAVVDGEELRVKLTSIANSVDEEYFTQVK</sequence>